<evidence type="ECO:0000313" key="1">
    <source>
        <dbReference type="EMBL" id="BCI60166.1"/>
    </source>
</evidence>
<dbReference type="InterPro" id="IPR025619">
    <property type="entry name" value="YlzJ"/>
</dbReference>
<dbReference type="Pfam" id="PF14035">
    <property type="entry name" value="YlzJ"/>
    <property type="match status" value="1"/>
</dbReference>
<dbReference type="AlphaFoldDB" id="A0A7I8D0B5"/>
<dbReference type="EMBL" id="AP023321">
    <property type="protein sequence ID" value="BCI60166.1"/>
    <property type="molecule type" value="Genomic_DNA"/>
</dbReference>
<sequence length="76" mass="8274">MFYSIVPTEAILGLQDMEKREIIETQAGFVEAVQTPDGPAVSRLISTDPKSYLDPRYAPGSPLDGVPIGVGRKERV</sequence>
<organism evidence="1 2">
    <name type="scientific">Solibaculum mannosilyticum</name>
    <dbReference type="NCBI Taxonomy" id="2780922"/>
    <lineage>
        <taxon>Bacteria</taxon>
        <taxon>Bacillati</taxon>
        <taxon>Bacillota</taxon>
        <taxon>Clostridia</taxon>
        <taxon>Eubacteriales</taxon>
        <taxon>Oscillospiraceae</taxon>
        <taxon>Solibaculum</taxon>
    </lineage>
</organism>
<dbReference type="KEGG" id="sman:C12CBH8_08050"/>
<protein>
    <recommendedName>
        <fullName evidence="3">YlzJ-like protein</fullName>
    </recommendedName>
</protein>
<dbReference type="Proteomes" id="UP000593890">
    <property type="component" value="Chromosome"/>
</dbReference>
<evidence type="ECO:0008006" key="3">
    <source>
        <dbReference type="Google" id="ProtNLM"/>
    </source>
</evidence>
<gene>
    <name evidence="1" type="ORF">C12CBH8_08050</name>
</gene>
<accession>A0A7I8D0B5</accession>
<reference evidence="2" key="1">
    <citation type="submission" date="2020-07" db="EMBL/GenBank/DDBJ databases">
        <title>Complete genome sequencing of Clostridia bacterium strain 12CBH8.</title>
        <authorList>
            <person name="Sakamoto M."/>
            <person name="Murakami T."/>
            <person name="Mori H."/>
        </authorList>
    </citation>
    <scope>NUCLEOTIDE SEQUENCE [LARGE SCALE GENOMIC DNA]</scope>
    <source>
        <strain evidence="2">12CBH8</strain>
    </source>
</reference>
<keyword evidence="2" id="KW-1185">Reference proteome</keyword>
<name>A0A7I8D0B5_9FIRM</name>
<evidence type="ECO:0000313" key="2">
    <source>
        <dbReference type="Proteomes" id="UP000593890"/>
    </source>
</evidence>
<proteinExistence type="predicted"/>
<dbReference type="RefSeq" id="WP_215533611.1">
    <property type="nucleotide sequence ID" value="NZ_AP023321.1"/>
</dbReference>